<accession>A0ABY6FRL6</accession>
<keyword evidence="7" id="KW-1185">Reference proteome</keyword>
<sequence>MSSPEHGRTSIGSAGEHRHPTGGGRFESFVDAAVTRAESTLEFEDPMVLKLSLMLRKVNQLMTDDANRQVHQAEGWTQASFRVCFGLWVAGPMPPHLIAATTNMSRASVSAAIKKIEEDGLISREPSPVDQRSTVLRLTDAGEQAVIRTYQSHIALEHHWLEPLNETERLMLFLLLRKLLTGPAASEGRS</sequence>
<evidence type="ECO:0000256" key="3">
    <source>
        <dbReference type="ARBA" id="ARBA00023163"/>
    </source>
</evidence>
<dbReference type="InterPro" id="IPR036388">
    <property type="entry name" value="WH-like_DNA-bd_sf"/>
</dbReference>
<gene>
    <name evidence="6" type="ORF">N9A08_14770</name>
</gene>
<dbReference type="SUPFAM" id="SSF46785">
    <property type="entry name" value="Winged helix' DNA-binding domain"/>
    <property type="match status" value="1"/>
</dbReference>
<dbReference type="InterPro" id="IPR036390">
    <property type="entry name" value="WH_DNA-bd_sf"/>
</dbReference>
<evidence type="ECO:0000256" key="2">
    <source>
        <dbReference type="ARBA" id="ARBA00023125"/>
    </source>
</evidence>
<keyword evidence="3" id="KW-0804">Transcription</keyword>
<dbReference type="Gene3D" id="1.10.10.10">
    <property type="entry name" value="Winged helix-like DNA-binding domain superfamily/Winged helix DNA-binding domain"/>
    <property type="match status" value="1"/>
</dbReference>
<dbReference type="PROSITE" id="PS50995">
    <property type="entry name" value="HTH_MARR_2"/>
    <property type="match status" value="1"/>
</dbReference>
<name>A0ABY6FRL6_9MICC</name>
<evidence type="ECO:0000259" key="5">
    <source>
        <dbReference type="PROSITE" id="PS50995"/>
    </source>
</evidence>
<dbReference type="SMART" id="SM00347">
    <property type="entry name" value="HTH_MARR"/>
    <property type="match status" value="1"/>
</dbReference>
<organism evidence="6 7">
    <name type="scientific">Arthrobacter koreensis</name>
    <dbReference type="NCBI Taxonomy" id="199136"/>
    <lineage>
        <taxon>Bacteria</taxon>
        <taxon>Bacillati</taxon>
        <taxon>Actinomycetota</taxon>
        <taxon>Actinomycetes</taxon>
        <taxon>Micrococcales</taxon>
        <taxon>Micrococcaceae</taxon>
        <taxon>Arthrobacter</taxon>
    </lineage>
</organism>
<evidence type="ECO:0000256" key="1">
    <source>
        <dbReference type="ARBA" id="ARBA00023015"/>
    </source>
</evidence>
<evidence type="ECO:0000256" key="4">
    <source>
        <dbReference type="SAM" id="MobiDB-lite"/>
    </source>
</evidence>
<dbReference type="PANTHER" id="PTHR42756">
    <property type="entry name" value="TRANSCRIPTIONAL REGULATOR, MARR"/>
    <property type="match status" value="1"/>
</dbReference>
<dbReference type="GeneID" id="95606547"/>
<keyword evidence="1" id="KW-0805">Transcription regulation</keyword>
<protein>
    <submittedName>
        <fullName evidence="6">MarR family transcriptional regulator</fullName>
    </submittedName>
</protein>
<reference evidence="6" key="1">
    <citation type="submission" date="2022-09" db="EMBL/GenBank/DDBJ databases">
        <authorList>
            <person name="Li D."/>
            <person name="Cheng J."/>
            <person name="Li Y."/>
        </authorList>
    </citation>
    <scope>NUCLEOTIDE SEQUENCE</scope>
    <source>
        <strain evidence="6">DL</strain>
    </source>
</reference>
<evidence type="ECO:0000313" key="7">
    <source>
        <dbReference type="Proteomes" id="UP001063368"/>
    </source>
</evidence>
<dbReference type="RefSeq" id="WP_176697509.1">
    <property type="nucleotide sequence ID" value="NZ_BAAAKG010000001.1"/>
</dbReference>
<feature type="domain" description="HTH marR-type" evidence="5">
    <location>
        <begin position="44"/>
        <end position="181"/>
    </location>
</feature>
<dbReference type="Proteomes" id="UP001063368">
    <property type="component" value="Chromosome"/>
</dbReference>
<dbReference type="EMBL" id="CP106856">
    <property type="protein sequence ID" value="UYB35858.1"/>
    <property type="molecule type" value="Genomic_DNA"/>
</dbReference>
<dbReference type="Pfam" id="PF01047">
    <property type="entry name" value="MarR"/>
    <property type="match status" value="1"/>
</dbReference>
<feature type="region of interest" description="Disordered" evidence="4">
    <location>
        <begin position="1"/>
        <end position="26"/>
    </location>
</feature>
<dbReference type="PANTHER" id="PTHR42756:SF1">
    <property type="entry name" value="TRANSCRIPTIONAL REPRESSOR OF EMRAB OPERON"/>
    <property type="match status" value="1"/>
</dbReference>
<keyword evidence="2" id="KW-0238">DNA-binding</keyword>
<proteinExistence type="predicted"/>
<evidence type="ECO:0000313" key="6">
    <source>
        <dbReference type="EMBL" id="UYB35858.1"/>
    </source>
</evidence>
<dbReference type="InterPro" id="IPR000835">
    <property type="entry name" value="HTH_MarR-typ"/>
</dbReference>